<evidence type="ECO:0008006" key="4">
    <source>
        <dbReference type="Google" id="ProtNLM"/>
    </source>
</evidence>
<proteinExistence type="predicted"/>
<protein>
    <recommendedName>
        <fullName evidence="4">GAF domain-containing protein</fullName>
    </recommendedName>
</protein>
<sequence>MPFSSHFKVAGITSLAPLLELAATTTFRNRDERGKVAEGAAMRVAGDLRSAFSDVPGVRAVVFVVSADGQRMTPSFPAGRPDRPGDFERGTPRGDSAFRILDELTDRFYIVEDLDREGPRSPYWAGTGSRYRTFISAPIRSTEHAFGMVTIDAPVPGSLDHQHGSTIALFAAALGILFAEAARGGMSGS</sequence>
<dbReference type="RefSeq" id="WP_184364121.1">
    <property type="nucleotide sequence ID" value="NZ_BAAAKM010000118.1"/>
</dbReference>
<evidence type="ECO:0000313" key="3">
    <source>
        <dbReference type="Proteomes" id="UP000579647"/>
    </source>
</evidence>
<dbReference type="SUPFAM" id="SSF55781">
    <property type="entry name" value="GAF domain-like"/>
    <property type="match status" value="1"/>
</dbReference>
<comment type="caution">
    <text evidence="2">The sequence shown here is derived from an EMBL/GenBank/DDBJ whole genome shotgun (WGS) entry which is preliminary data.</text>
</comment>
<dbReference type="Proteomes" id="UP000579647">
    <property type="component" value="Unassembled WGS sequence"/>
</dbReference>
<keyword evidence="3" id="KW-1185">Reference proteome</keyword>
<accession>A0A840W3M9</accession>
<dbReference type="EMBL" id="JACHDO010000001">
    <property type="protein sequence ID" value="MBB5490584.1"/>
    <property type="molecule type" value="Genomic_DNA"/>
</dbReference>
<dbReference type="AlphaFoldDB" id="A0A840W3M9"/>
<evidence type="ECO:0000313" key="2">
    <source>
        <dbReference type="EMBL" id="MBB5490584.1"/>
    </source>
</evidence>
<organism evidence="2 3">
    <name type="scientific">Nocardiopsis metallicus</name>
    <dbReference type="NCBI Taxonomy" id="179819"/>
    <lineage>
        <taxon>Bacteria</taxon>
        <taxon>Bacillati</taxon>
        <taxon>Actinomycetota</taxon>
        <taxon>Actinomycetes</taxon>
        <taxon>Streptosporangiales</taxon>
        <taxon>Nocardiopsidaceae</taxon>
        <taxon>Nocardiopsis</taxon>
    </lineage>
</organism>
<feature type="compositionally biased region" description="Basic and acidic residues" evidence="1">
    <location>
        <begin position="80"/>
        <end position="92"/>
    </location>
</feature>
<gene>
    <name evidence="2" type="ORF">HNR07_001721</name>
</gene>
<name>A0A840W3M9_9ACTN</name>
<reference evidence="2 3" key="1">
    <citation type="submission" date="2020-08" db="EMBL/GenBank/DDBJ databases">
        <title>Sequencing the genomes of 1000 actinobacteria strains.</title>
        <authorList>
            <person name="Klenk H.-P."/>
        </authorList>
    </citation>
    <scope>NUCLEOTIDE SEQUENCE [LARGE SCALE GENOMIC DNA]</scope>
    <source>
        <strain evidence="2 3">DSM 44598</strain>
    </source>
</reference>
<evidence type="ECO:0000256" key="1">
    <source>
        <dbReference type="SAM" id="MobiDB-lite"/>
    </source>
</evidence>
<feature type="region of interest" description="Disordered" evidence="1">
    <location>
        <begin position="73"/>
        <end position="92"/>
    </location>
</feature>